<reference evidence="1" key="1">
    <citation type="journal article" date="2021" name="New Phytol.">
        <title>Evolutionary innovations through gain and loss of genes in the ectomycorrhizal Boletales.</title>
        <authorList>
            <person name="Wu G."/>
            <person name="Miyauchi S."/>
            <person name="Morin E."/>
            <person name="Kuo A."/>
            <person name="Drula E."/>
            <person name="Varga T."/>
            <person name="Kohler A."/>
            <person name="Feng B."/>
            <person name="Cao Y."/>
            <person name="Lipzen A."/>
            <person name="Daum C."/>
            <person name="Hundley H."/>
            <person name="Pangilinan J."/>
            <person name="Johnson J."/>
            <person name="Barry K."/>
            <person name="LaButti K."/>
            <person name="Ng V."/>
            <person name="Ahrendt S."/>
            <person name="Min B."/>
            <person name="Choi I.G."/>
            <person name="Park H."/>
            <person name="Plett J.M."/>
            <person name="Magnuson J."/>
            <person name="Spatafora J.W."/>
            <person name="Nagy L.G."/>
            <person name="Henrissat B."/>
            <person name="Grigoriev I.V."/>
            <person name="Yang Z.L."/>
            <person name="Xu J."/>
            <person name="Martin F.M."/>
        </authorList>
    </citation>
    <scope>NUCLEOTIDE SEQUENCE</scope>
    <source>
        <strain evidence="1">KUC20120723A-06</strain>
    </source>
</reference>
<gene>
    <name evidence="1" type="ORF">BV22DRAFT_1025631</name>
</gene>
<evidence type="ECO:0000313" key="1">
    <source>
        <dbReference type="EMBL" id="KAH7917854.1"/>
    </source>
</evidence>
<proteinExistence type="predicted"/>
<accession>A0ACB8AY01</accession>
<protein>
    <submittedName>
        <fullName evidence="1">Uncharacterized protein</fullName>
    </submittedName>
</protein>
<organism evidence="1 2">
    <name type="scientific">Leucogyrophana mollusca</name>
    <dbReference type="NCBI Taxonomy" id="85980"/>
    <lineage>
        <taxon>Eukaryota</taxon>
        <taxon>Fungi</taxon>
        <taxon>Dikarya</taxon>
        <taxon>Basidiomycota</taxon>
        <taxon>Agaricomycotina</taxon>
        <taxon>Agaricomycetes</taxon>
        <taxon>Agaricomycetidae</taxon>
        <taxon>Boletales</taxon>
        <taxon>Boletales incertae sedis</taxon>
        <taxon>Leucogyrophana</taxon>
    </lineage>
</organism>
<dbReference type="Proteomes" id="UP000790709">
    <property type="component" value="Unassembled WGS sequence"/>
</dbReference>
<name>A0ACB8AY01_9AGAM</name>
<feature type="non-terminal residue" evidence="1">
    <location>
        <position position="115"/>
    </location>
</feature>
<dbReference type="EMBL" id="MU266918">
    <property type="protein sequence ID" value="KAH7917854.1"/>
    <property type="molecule type" value="Genomic_DNA"/>
</dbReference>
<keyword evidence="2" id="KW-1185">Reference proteome</keyword>
<evidence type="ECO:0000313" key="2">
    <source>
        <dbReference type="Proteomes" id="UP000790709"/>
    </source>
</evidence>
<comment type="caution">
    <text evidence="1">The sequence shown here is derived from an EMBL/GenBank/DDBJ whole genome shotgun (WGS) entry which is preliminary data.</text>
</comment>
<sequence>MESAGELVPEGSAFLSARKLRSGGILYEMNSETSAKWLNNKEARSRFLEHFGPDAIVREHLLQVVVEYVPTTLDVNSPTSLTETVRKSGLQEGDIAKARWIKPLHHRSPNQRTAH</sequence>